<dbReference type="InterPro" id="IPR016181">
    <property type="entry name" value="Acyl_CoA_acyltransferase"/>
</dbReference>
<dbReference type="RefSeq" id="WP_014444599.1">
    <property type="nucleotide sequence ID" value="NC_017093.1"/>
</dbReference>
<dbReference type="EMBL" id="AP012319">
    <property type="protein sequence ID" value="BAL89705.1"/>
    <property type="molecule type" value="Genomic_DNA"/>
</dbReference>
<dbReference type="Proteomes" id="UP000007882">
    <property type="component" value="Chromosome"/>
</dbReference>
<evidence type="ECO:0000256" key="1">
    <source>
        <dbReference type="ARBA" id="ARBA00022679"/>
    </source>
</evidence>
<evidence type="ECO:0000256" key="2">
    <source>
        <dbReference type="ARBA" id="ARBA00023315"/>
    </source>
</evidence>
<keyword evidence="1 4" id="KW-0808">Transferase</keyword>
<keyword evidence="2" id="KW-0012">Acyltransferase</keyword>
<dbReference type="KEGG" id="ams:AMIS_44850"/>
<dbReference type="HOGENOM" id="CLU_085660_0_0_11"/>
<dbReference type="eggNOG" id="COG3393">
    <property type="taxonomic scope" value="Bacteria"/>
</dbReference>
<reference evidence="4 5" key="1">
    <citation type="submission" date="2012-02" db="EMBL/GenBank/DDBJ databases">
        <title>Complete genome sequence of Actinoplanes missouriensis 431 (= NBRC 102363).</title>
        <authorList>
            <person name="Ohnishi Y."/>
            <person name="Ishikawa J."/>
            <person name="Sekine M."/>
            <person name="Hosoyama A."/>
            <person name="Harada T."/>
            <person name="Narita H."/>
            <person name="Hata T."/>
            <person name="Konno Y."/>
            <person name="Tutikane K."/>
            <person name="Fujita N."/>
            <person name="Horinouchi S."/>
            <person name="Hayakawa M."/>
        </authorList>
    </citation>
    <scope>NUCLEOTIDE SEQUENCE [LARGE SCALE GENOMIC DNA]</scope>
    <source>
        <strain evidence="5">ATCC 14538 / DSM 43046 / CBS 188.64 / JCM 3121 / NBRC 102363 / NCIMB 12654 / NRRL B-3342 / UNCC 431</strain>
    </source>
</reference>
<dbReference type="SUPFAM" id="SSF55729">
    <property type="entry name" value="Acyl-CoA N-acyltransferases (Nat)"/>
    <property type="match status" value="1"/>
</dbReference>
<sequence>MHVLDDPVRQSLLGRHAHLARRVGNAVTYEEGVATFAAVPADPSQGDWDDLGRLLGSGGLADLFSAPVSPPASWPPVFELEGYQMVLDRPLTAPAPAPELGPADVPDMMALTELTRPGPFQSRTIELGTFYGIRENGTLIAMAGERLQPPGWTEISSVCTAPEARGRGLAADLVRTAASRILARGDQPFLHVAAANTTAVRLYERLGFAIRRRVRFHGYRVP</sequence>
<feature type="domain" description="N-acetyltransferase" evidence="3">
    <location>
        <begin position="95"/>
        <end position="222"/>
    </location>
</feature>
<evidence type="ECO:0000313" key="5">
    <source>
        <dbReference type="Proteomes" id="UP000007882"/>
    </source>
</evidence>
<dbReference type="GO" id="GO:0016747">
    <property type="term" value="F:acyltransferase activity, transferring groups other than amino-acyl groups"/>
    <property type="evidence" value="ECO:0007669"/>
    <property type="project" value="InterPro"/>
</dbReference>
<dbReference type="CDD" id="cd04301">
    <property type="entry name" value="NAT_SF"/>
    <property type="match status" value="1"/>
</dbReference>
<dbReference type="AlphaFoldDB" id="I0H9L8"/>
<gene>
    <name evidence="4" type="ordered locus">AMIS_44850</name>
</gene>
<accession>I0H9L8</accession>
<keyword evidence="5" id="KW-1185">Reference proteome</keyword>
<dbReference type="InterPro" id="IPR013653">
    <property type="entry name" value="GCN5-like_dom"/>
</dbReference>
<evidence type="ECO:0000259" key="3">
    <source>
        <dbReference type="PROSITE" id="PS51186"/>
    </source>
</evidence>
<dbReference type="InterPro" id="IPR000182">
    <property type="entry name" value="GNAT_dom"/>
</dbReference>
<dbReference type="Gene3D" id="3.40.630.30">
    <property type="match status" value="1"/>
</dbReference>
<dbReference type="Pfam" id="PF08445">
    <property type="entry name" value="FR47"/>
    <property type="match status" value="1"/>
</dbReference>
<dbReference type="PANTHER" id="PTHR43420:SF3">
    <property type="entry name" value="N-ACETYLTRANSFERASE DOMAIN-CONTAINING PROTEIN"/>
    <property type="match status" value="1"/>
</dbReference>
<proteinExistence type="predicted"/>
<evidence type="ECO:0000313" key="4">
    <source>
        <dbReference type="EMBL" id="BAL89705.1"/>
    </source>
</evidence>
<organism evidence="4 5">
    <name type="scientific">Actinoplanes missouriensis (strain ATCC 14538 / DSM 43046 / CBS 188.64 / JCM 3121 / NBRC 102363 / NCIMB 12654 / NRRL B-3342 / UNCC 431)</name>
    <dbReference type="NCBI Taxonomy" id="512565"/>
    <lineage>
        <taxon>Bacteria</taxon>
        <taxon>Bacillati</taxon>
        <taxon>Actinomycetota</taxon>
        <taxon>Actinomycetes</taxon>
        <taxon>Micromonosporales</taxon>
        <taxon>Micromonosporaceae</taxon>
        <taxon>Actinoplanes</taxon>
    </lineage>
</organism>
<dbReference type="InterPro" id="IPR050680">
    <property type="entry name" value="YpeA/RimI_acetyltransf"/>
</dbReference>
<dbReference type="PATRIC" id="fig|512565.3.peg.4467"/>
<dbReference type="PROSITE" id="PS51186">
    <property type="entry name" value="GNAT"/>
    <property type="match status" value="1"/>
</dbReference>
<dbReference type="PANTHER" id="PTHR43420">
    <property type="entry name" value="ACETYLTRANSFERASE"/>
    <property type="match status" value="1"/>
</dbReference>
<name>I0H9L8_ACTM4</name>
<protein>
    <submittedName>
        <fullName evidence="4">Putative GCN5-related N-acetyltransferase</fullName>
    </submittedName>
</protein>